<evidence type="ECO:0000313" key="1">
    <source>
        <dbReference type="EMBL" id="HER39666.1"/>
    </source>
</evidence>
<dbReference type="PANTHER" id="PTHR43356">
    <property type="entry name" value="PHOSPHATE ACETYLTRANSFERASE"/>
    <property type="match status" value="1"/>
</dbReference>
<sequence length="151" mass="16844">MNKGLYIATLEPHSGKSLISLGLMRALLGKTVKVGYFRPIIGDPKPGKRDNHIDTVLKYFDLKLEYEDSFAYTRSEVIQKKNEGKSGEILDTIIRKYKKLEDNFDFVLVEGSDFSGEGSVFEFDENVLIAKNLGLPVIIIASGQGKTKEAL</sequence>
<dbReference type="AlphaFoldDB" id="A0A7C2LZI0"/>
<organism evidence="1">
    <name type="scientific">Salinimicrobium catena</name>
    <dbReference type="NCBI Taxonomy" id="390640"/>
    <lineage>
        <taxon>Bacteria</taxon>
        <taxon>Pseudomonadati</taxon>
        <taxon>Bacteroidota</taxon>
        <taxon>Flavobacteriia</taxon>
        <taxon>Flavobacteriales</taxon>
        <taxon>Flavobacteriaceae</taxon>
        <taxon>Salinimicrobium</taxon>
    </lineage>
</organism>
<proteinExistence type="predicted"/>
<protein>
    <submittedName>
        <fullName evidence="1">Phosphate acetyltransferase</fullName>
    </submittedName>
</protein>
<gene>
    <name evidence="1" type="ORF">ENO10_00420</name>
</gene>
<dbReference type="EMBL" id="DSEE01000030">
    <property type="protein sequence ID" value="HER39666.1"/>
    <property type="molecule type" value="Genomic_DNA"/>
</dbReference>
<dbReference type="PANTHER" id="PTHR43356:SF3">
    <property type="entry name" value="PHOSPHATE ACETYLTRANSFERASE"/>
    <property type="match status" value="1"/>
</dbReference>
<dbReference type="Pfam" id="PF13500">
    <property type="entry name" value="AAA_26"/>
    <property type="match status" value="1"/>
</dbReference>
<dbReference type="CDD" id="cd03109">
    <property type="entry name" value="DTBS"/>
    <property type="match status" value="1"/>
</dbReference>
<accession>A0A7C2LZI0</accession>
<dbReference type="InterPro" id="IPR027417">
    <property type="entry name" value="P-loop_NTPase"/>
</dbReference>
<comment type="caution">
    <text evidence="1">The sequence shown here is derived from an EMBL/GenBank/DDBJ whole genome shotgun (WGS) entry which is preliminary data.</text>
</comment>
<reference evidence="1" key="1">
    <citation type="journal article" date="2020" name="mSystems">
        <title>Genome- and Community-Level Interaction Insights into Carbon Utilization and Element Cycling Functions of Hydrothermarchaeota in Hydrothermal Sediment.</title>
        <authorList>
            <person name="Zhou Z."/>
            <person name="Liu Y."/>
            <person name="Xu W."/>
            <person name="Pan J."/>
            <person name="Luo Z.H."/>
            <person name="Li M."/>
        </authorList>
    </citation>
    <scope>NUCLEOTIDE SEQUENCE [LARGE SCALE GENOMIC DNA]</scope>
    <source>
        <strain evidence="1">SpSt-1235</strain>
    </source>
</reference>
<feature type="non-terminal residue" evidence="1">
    <location>
        <position position="151"/>
    </location>
</feature>
<dbReference type="Gene3D" id="3.40.50.300">
    <property type="entry name" value="P-loop containing nucleotide triphosphate hydrolases"/>
    <property type="match status" value="1"/>
</dbReference>
<name>A0A7C2LZI0_9FLAO</name>
<dbReference type="InterPro" id="IPR050500">
    <property type="entry name" value="Phos_Acetyltrans/Butyryltrans"/>
</dbReference>
<dbReference type="Proteomes" id="UP000885753">
    <property type="component" value="Unassembled WGS sequence"/>
</dbReference>
<dbReference type="SUPFAM" id="SSF52540">
    <property type="entry name" value="P-loop containing nucleoside triphosphate hydrolases"/>
    <property type="match status" value="1"/>
</dbReference>